<accession>A0ABS3BX89</accession>
<dbReference type="PROSITE" id="PS51257">
    <property type="entry name" value="PROKAR_LIPOPROTEIN"/>
    <property type="match status" value="1"/>
</dbReference>
<evidence type="ECO:0000313" key="2">
    <source>
        <dbReference type="Proteomes" id="UP000664698"/>
    </source>
</evidence>
<dbReference type="InterPro" id="IPR015915">
    <property type="entry name" value="Kelch-typ_b-propeller"/>
</dbReference>
<dbReference type="InterPro" id="IPR011043">
    <property type="entry name" value="Gal_Oxase/kelch_b-propeller"/>
</dbReference>
<dbReference type="Gene3D" id="2.120.10.80">
    <property type="entry name" value="Kelch-type beta propeller"/>
    <property type="match status" value="1"/>
</dbReference>
<sequence length="519" mass="56669">MKNFLAFILSLGLGMALFSSCSPRENSDSEKEIQSENLAVLLDSNAVAGALPFTIEFEEKTFTGKPDLPRLQSYVSAVTQDGQLLVAGGRRQGLHTFNGAPGINFVKDSANNFLFVIDPNSGDQWSFDVNQLSGDYSAPLQSTNLQSYLDESTRQMYVVGGYGWKSDGSNMKTFGTVIRFHLEDLANAIKSGANAQTIQSLMSIGNDDRLAITGGELLMLNGSFYLVFGQRFDGQYRAFGGSDFTQEYSNQFRTFRLDPQTLKISVYGAGTNSGADQPFHRRDGNIFESVDPKTSLPIIMALGGVFKPGIIGAYDYPIYISGPGSVSMDSTVHQRFSQYECPVIPIYYASEEDTSVYHTLFGGISAYYYHQTPAQKAAFDTVTVQGRNDGFPFVSDVSTFQRSSNGTYQEFILPEPIQNNRLLGTSIPFIKNPALSANGQAFDNGVLQLNNFPEGSRVLVGYIYGGIEAEFPLPLQPNHGTFVSNSLFAVYVTRTPAAAIPASFATKARDGSPLTQLPR</sequence>
<keyword evidence="2" id="KW-1185">Reference proteome</keyword>
<dbReference type="EMBL" id="JAFKCW010000003">
    <property type="protein sequence ID" value="MBN7802334.1"/>
    <property type="molecule type" value="Genomic_DNA"/>
</dbReference>
<evidence type="ECO:0000313" key="1">
    <source>
        <dbReference type="EMBL" id="MBN7802334.1"/>
    </source>
</evidence>
<name>A0ABS3BX89_9BACT</name>
<dbReference type="Proteomes" id="UP000664698">
    <property type="component" value="Unassembled WGS sequence"/>
</dbReference>
<reference evidence="1 2" key="1">
    <citation type="submission" date="2021-03" db="EMBL/GenBank/DDBJ databases">
        <title>novel species isolated from a fishpond in China.</title>
        <authorList>
            <person name="Lu H."/>
            <person name="Cai Z."/>
        </authorList>
    </citation>
    <scope>NUCLEOTIDE SEQUENCE [LARGE SCALE GENOMIC DNA]</scope>
    <source>
        <strain evidence="1 2">JCM 31546</strain>
    </source>
</reference>
<gene>
    <name evidence="1" type="ORF">J0A67_15775</name>
</gene>
<dbReference type="SUPFAM" id="SSF50965">
    <property type="entry name" value="Galactose oxidase, central domain"/>
    <property type="match status" value="1"/>
</dbReference>
<organism evidence="1 2">
    <name type="scientific">Algoriphagus aestuariicola</name>
    <dbReference type="NCBI Taxonomy" id="1852016"/>
    <lineage>
        <taxon>Bacteria</taxon>
        <taxon>Pseudomonadati</taxon>
        <taxon>Bacteroidota</taxon>
        <taxon>Cytophagia</taxon>
        <taxon>Cytophagales</taxon>
        <taxon>Cyclobacteriaceae</taxon>
        <taxon>Algoriphagus</taxon>
    </lineage>
</organism>
<evidence type="ECO:0008006" key="3">
    <source>
        <dbReference type="Google" id="ProtNLM"/>
    </source>
</evidence>
<protein>
    <recommendedName>
        <fullName evidence="3">DUF5008 domain-containing protein</fullName>
    </recommendedName>
</protein>
<comment type="caution">
    <text evidence="1">The sequence shown here is derived from an EMBL/GenBank/DDBJ whole genome shotgun (WGS) entry which is preliminary data.</text>
</comment>
<proteinExistence type="predicted"/>
<dbReference type="RefSeq" id="WP_206570326.1">
    <property type="nucleotide sequence ID" value="NZ_JAFKCW010000003.1"/>
</dbReference>